<evidence type="ECO:0000256" key="1">
    <source>
        <dbReference type="SAM" id="Phobius"/>
    </source>
</evidence>
<gene>
    <name evidence="3" type="ORF">SAMN05192542_103422</name>
</gene>
<evidence type="ECO:0000313" key="3">
    <source>
        <dbReference type="EMBL" id="SEK77637.1"/>
    </source>
</evidence>
<keyword evidence="1" id="KW-1133">Transmembrane helix</keyword>
<evidence type="ECO:0000313" key="4">
    <source>
        <dbReference type="Proteomes" id="UP000199120"/>
    </source>
</evidence>
<feature type="transmembrane region" description="Helical" evidence="1">
    <location>
        <begin position="41"/>
        <end position="60"/>
    </location>
</feature>
<feature type="transmembrane region" description="Helical" evidence="1">
    <location>
        <begin position="128"/>
        <end position="146"/>
    </location>
</feature>
<proteinExistence type="predicted"/>
<keyword evidence="1" id="KW-0472">Membrane</keyword>
<protein>
    <submittedName>
        <fullName evidence="3">PAP2 superfamily protein</fullName>
    </submittedName>
</protein>
<feature type="transmembrane region" description="Helical" evidence="1">
    <location>
        <begin position="72"/>
        <end position="92"/>
    </location>
</feature>
<feature type="transmembrane region" description="Helical" evidence="1">
    <location>
        <begin position="153"/>
        <end position="172"/>
    </location>
</feature>
<dbReference type="InterPro" id="IPR000326">
    <property type="entry name" value="PAP2/HPO"/>
</dbReference>
<dbReference type="STRING" id="416943.SAMN05445871_2118"/>
<keyword evidence="1" id="KW-0812">Transmembrane</keyword>
<dbReference type="SUPFAM" id="SSF48317">
    <property type="entry name" value="Acid phosphatase/Vanadium-dependent haloperoxidase"/>
    <property type="match status" value="1"/>
</dbReference>
<dbReference type="AlphaFoldDB" id="A0A1H7JV65"/>
<organism evidence="3 4">
    <name type="scientific">Paraburkholderia caballeronis</name>
    <dbReference type="NCBI Taxonomy" id="416943"/>
    <lineage>
        <taxon>Bacteria</taxon>
        <taxon>Pseudomonadati</taxon>
        <taxon>Pseudomonadota</taxon>
        <taxon>Betaproteobacteria</taxon>
        <taxon>Burkholderiales</taxon>
        <taxon>Burkholderiaceae</taxon>
        <taxon>Paraburkholderia</taxon>
    </lineage>
</organism>
<name>A0A1H7JV65_9BURK</name>
<evidence type="ECO:0000259" key="2">
    <source>
        <dbReference type="SMART" id="SM00014"/>
    </source>
</evidence>
<dbReference type="EMBL" id="FOAJ01000003">
    <property type="protein sequence ID" value="SEK77637.1"/>
    <property type="molecule type" value="Genomic_DNA"/>
</dbReference>
<accession>A0A1H7JV65</accession>
<reference evidence="4" key="1">
    <citation type="submission" date="2016-10" db="EMBL/GenBank/DDBJ databases">
        <authorList>
            <person name="Varghese N."/>
            <person name="Submissions S."/>
        </authorList>
    </citation>
    <scope>NUCLEOTIDE SEQUENCE [LARGE SCALE GENOMIC DNA]</scope>
    <source>
        <strain evidence="4">LMG 26416</strain>
    </source>
</reference>
<sequence>MADLMWSAISSVGDAALTFPVAVACATWLTLSDRRLAWRWVMLLAAGSALVGATKILYFGCGIEIRPIDFRVISGHTALSTSVWTVTFALLYRSAGGNVMFGAATGLVIGALTAVARVLDNAHTPSEVVAGWLLGAAIALLFVHALKRSSARIVLSSVGACVLALIVGVAYGHHAPIQDMIEDYSPGVCAGLLDAIAMRP</sequence>
<dbReference type="Proteomes" id="UP000199120">
    <property type="component" value="Unassembled WGS sequence"/>
</dbReference>
<dbReference type="Pfam" id="PF01569">
    <property type="entry name" value="PAP2"/>
    <property type="match status" value="1"/>
</dbReference>
<feature type="domain" description="Phosphatidic acid phosphatase type 2/haloperoxidase" evidence="2">
    <location>
        <begin position="38"/>
        <end position="143"/>
    </location>
</feature>
<keyword evidence="4" id="KW-1185">Reference proteome</keyword>
<feature type="transmembrane region" description="Helical" evidence="1">
    <location>
        <begin position="99"/>
        <end position="116"/>
    </location>
</feature>
<dbReference type="InterPro" id="IPR036938">
    <property type="entry name" value="PAP2/HPO_sf"/>
</dbReference>
<dbReference type="SMART" id="SM00014">
    <property type="entry name" value="acidPPc"/>
    <property type="match status" value="1"/>
</dbReference>
<feature type="transmembrane region" description="Helical" evidence="1">
    <location>
        <begin position="6"/>
        <end position="29"/>
    </location>
</feature>
<dbReference type="Gene3D" id="1.20.144.10">
    <property type="entry name" value="Phosphatidic acid phosphatase type 2/haloperoxidase"/>
    <property type="match status" value="1"/>
</dbReference>